<accession>A0AAD6XVK2</accession>
<evidence type="ECO:0000313" key="3">
    <source>
        <dbReference type="Proteomes" id="UP001219525"/>
    </source>
</evidence>
<protein>
    <submittedName>
        <fullName evidence="2">Uncharacterized protein</fullName>
    </submittedName>
</protein>
<evidence type="ECO:0000313" key="2">
    <source>
        <dbReference type="EMBL" id="KAJ7189403.1"/>
    </source>
</evidence>
<proteinExistence type="predicted"/>
<sequence length="910" mass="99691">MWMGCASIHISAGRVSFIPGWGVPPGSAPRNVGRNVGWVEFRRPGSRQLVMPSCGVGISWRPTGPQLGSSLGREWVHPGPVQLAAAGSTHRHPVDKKGWGHFHPHLIQSEKSTKNAFFASLAMNIQSYSSASTHLAPHRVAVSIFTESIVATSIVATSVTLLDCDLSVAVQITLVFKMFHNALNDSSDSCEECDVCEGERLSEMQGRTTLETLRLGLGSASSGDVREQAARASEPTTSASEGQARGKRSGGGWGRGRASGQTDSNVLMDNKSFMEDAKHLGVKLEASCICTWGRIAGKHLDTGWYQLANWLIPAEVASWLAPDSTLAVYHCIHGHLLTLFYHIFINTIIVLCRPSTWQPNKGVPRHYHYYYYHRRKLTREQPDPNFASRQRIIPTYRYHYCVAAKPVMREIAAPKDPIGASGRLWLNSSFCDKTAPYSTVQSSAIPLLFMFPPLLADNISPSPPSSAVPQWATLSLPCRYLLVTKQQLEYRGGRFLSFGTSIPPVLAQVASTSPPLTAVFFQIPLNTRYFDVPWEEVDALLASDAFTLLERVECHLFAPYAMAVLHMKCRMGLLQARGLLQFVDADPDEGPASAYVLAPLPEPRRPTAVRQKRLRRLWDGLAAQAVLRMVDHADRRLLTISLATDYPVATKITPKLHPLRGQAIVTKSERHRVVSTRPEMHARLLRKDASLPATAPFSKVRGVRVRILDLRRPSGLNAMQPSAPMASRRLTASQIVTGRPFSGFGQMLYVGAPRMWMCAAPAPGDDDEDDLTAEEVHPTGTAFLPIANLSLGLARNSDGAPVCPFMPPLPTASPELEIYPAPGFPDLWPEPQPTPTPKPRHREMAPPWPPREPVTARMATSVQPPPAAAEALLAPPWPHYACPHLHCLPPSRTPSPPARLANDAAESGGP</sequence>
<comment type="caution">
    <text evidence="2">The sequence shown here is derived from an EMBL/GenBank/DDBJ whole genome shotgun (WGS) entry which is preliminary data.</text>
</comment>
<dbReference type="Proteomes" id="UP001219525">
    <property type="component" value="Unassembled WGS sequence"/>
</dbReference>
<keyword evidence="3" id="KW-1185">Reference proteome</keyword>
<reference evidence="2" key="1">
    <citation type="submission" date="2023-03" db="EMBL/GenBank/DDBJ databases">
        <title>Massive genome expansion in bonnet fungi (Mycena s.s.) driven by repeated elements and novel gene families across ecological guilds.</title>
        <authorList>
            <consortium name="Lawrence Berkeley National Laboratory"/>
            <person name="Harder C.B."/>
            <person name="Miyauchi S."/>
            <person name="Viragh M."/>
            <person name="Kuo A."/>
            <person name="Thoen E."/>
            <person name="Andreopoulos B."/>
            <person name="Lu D."/>
            <person name="Skrede I."/>
            <person name="Drula E."/>
            <person name="Henrissat B."/>
            <person name="Morin E."/>
            <person name="Kohler A."/>
            <person name="Barry K."/>
            <person name="LaButti K."/>
            <person name="Morin E."/>
            <person name="Salamov A."/>
            <person name="Lipzen A."/>
            <person name="Mereny Z."/>
            <person name="Hegedus B."/>
            <person name="Baldrian P."/>
            <person name="Stursova M."/>
            <person name="Weitz H."/>
            <person name="Taylor A."/>
            <person name="Grigoriev I.V."/>
            <person name="Nagy L.G."/>
            <person name="Martin F."/>
            <person name="Kauserud H."/>
        </authorList>
    </citation>
    <scope>NUCLEOTIDE SEQUENCE</scope>
    <source>
        <strain evidence="2">9144</strain>
    </source>
</reference>
<dbReference type="EMBL" id="JARJCW010000179">
    <property type="protein sequence ID" value="KAJ7189403.1"/>
    <property type="molecule type" value="Genomic_DNA"/>
</dbReference>
<feature type="compositionally biased region" description="Pro residues" evidence="1">
    <location>
        <begin position="828"/>
        <end position="837"/>
    </location>
</feature>
<organism evidence="2 3">
    <name type="scientific">Mycena pura</name>
    <dbReference type="NCBI Taxonomy" id="153505"/>
    <lineage>
        <taxon>Eukaryota</taxon>
        <taxon>Fungi</taxon>
        <taxon>Dikarya</taxon>
        <taxon>Basidiomycota</taxon>
        <taxon>Agaricomycotina</taxon>
        <taxon>Agaricomycetes</taxon>
        <taxon>Agaricomycetidae</taxon>
        <taxon>Agaricales</taxon>
        <taxon>Marasmiineae</taxon>
        <taxon>Mycenaceae</taxon>
        <taxon>Mycena</taxon>
    </lineage>
</organism>
<name>A0AAD6XVK2_9AGAR</name>
<feature type="region of interest" description="Disordered" evidence="1">
    <location>
        <begin position="220"/>
        <end position="264"/>
    </location>
</feature>
<dbReference type="AlphaFoldDB" id="A0AAD6XVK2"/>
<feature type="region of interest" description="Disordered" evidence="1">
    <location>
        <begin position="888"/>
        <end position="910"/>
    </location>
</feature>
<evidence type="ECO:0000256" key="1">
    <source>
        <dbReference type="SAM" id="MobiDB-lite"/>
    </source>
</evidence>
<gene>
    <name evidence="2" type="ORF">GGX14DRAFT_609405</name>
</gene>
<feature type="region of interest" description="Disordered" evidence="1">
    <location>
        <begin position="824"/>
        <end position="847"/>
    </location>
</feature>